<evidence type="ECO:0000313" key="13">
    <source>
        <dbReference type="Proteomes" id="UP001152803"/>
    </source>
</evidence>
<dbReference type="Proteomes" id="UP001152803">
    <property type="component" value="Unassembled WGS sequence"/>
</dbReference>
<dbReference type="PANTHER" id="PTHR13869:SF22">
    <property type="entry name" value="JUNCTIONAL ADHESION MOLECULE-LIKE"/>
    <property type="match status" value="1"/>
</dbReference>
<dbReference type="InterPro" id="IPR013783">
    <property type="entry name" value="Ig-like_fold"/>
</dbReference>
<feature type="chain" id="PRO_5040200435" description="Ig-like domain-containing protein" evidence="10">
    <location>
        <begin position="22"/>
        <end position="279"/>
    </location>
</feature>
<keyword evidence="8" id="KW-0393">Immunoglobulin domain</keyword>
<keyword evidence="7" id="KW-0325">Glycoprotein</keyword>
<evidence type="ECO:0000259" key="11">
    <source>
        <dbReference type="PROSITE" id="PS50835"/>
    </source>
</evidence>
<keyword evidence="13" id="KW-1185">Reference proteome</keyword>
<dbReference type="SMART" id="SM00409">
    <property type="entry name" value="IG"/>
    <property type="match status" value="1"/>
</dbReference>
<dbReference type="InterPro" id="IPR000920">
    <property type="entry name" value="Myelin_P0-rel"/>
</dbReference>
<evidence type="ECO:0000313" key="12">
    <source>
        <dbReference type="EMBL" id="KAJ8256532.1"/>
    </source>
</evidence>
<evidence type="ECO:0000256" key="3">
    <source>
        <dbReference type="ARBA" id="ARBA00022729"/>
    </source>
</evidence>
<name>A0A9Q1HRX1_CONCO</name>
<dbReference type="AlphaFoldDB" id="A0A9Q1HRX1"/>
<keyword evidence="5 9" id="KW-0472">Membrane</keyword>
<keyword evidence="2 9" id="KW-0812">Transmembrane</keyword>
<dbReference type="PANTHER" id="PTHR13869">
    <property type="entry name" value="MYELIN P0 RELATED"/>
    <property type="match status" value="1"/>
</dbReference>
<evidence type="ECO:0000256" key="5">
    <source>
        <dbReference type="ARBA" id="ARBA00023136"/>
    </source>
</evidence>
<proteinExistence type="predicted"/>
<evidence type="ECO:0000256" key="10">
    <source>
        <dbReference type="SAM" id="SignalP"/>
    </source>
</evidence>
<evidence type="ECO:0000256" key="6">
    <source>
        <dbReference type="ARBA" id="ARBA00023157"/>
    </source>
</evidence>
<gene>
    <name evidence="12" type="ORF">COCON_G00186840</name>
</gene>
<evidence type="ECO:0000256" key="2">
    <source>
        <dbReference type="ARBA" id="ARBA00022692"/>
    </source>
</evidence>
<comment type="subcellular location">
    <subcellularLocation>
        <location evidence="1">Membrane</location>
        <topology evidence="1">Single-pass type I membrane protein</topology>
    </subcellularLocation>
</comment>
<keyword evidence="3 10" id="KW-0732">Signal</keyword>
<dbReference type="InterPro" id="IPR013106">
    <property type="entry name" value="Ig_V-set"/>
</dbReference>
<dbReference type="OrthoDB" id="7225082at2759"/>
<evidence type="ECO:0000256" key="4">
    <source>
        <dbReference type="ARBA" id="ARBA00022989"/>
    </source>
</evidence>
<protein>
    <recommendedName>
        <fullName evidence="11">Ig-like domain-containing protein</fullName>
    </recommendedName>
</protein>
<dbReference type="EMBL" id="JAFJMO010000014">
    <property type="protein sequence ID" value="KAJ8256532.1"/>
    <property type="molecule type" value="Genomic_DNA"/>
</dbReference>
<dbReference type="InterPro" id="IPR003599">
    <property type="entry name" value="Ig_sub"/>
</dbReference>
<feature type="transmembrane region" description="Helical" evidence="9">
    <location>
        <begin position="148"/>
        <end position="175"/>
    </location>
</feature>
<dbReference type="PROSITE" id="PS50835">
    <property type="entry name" value="IG_LIKE"/>
    <property type="match status" value="1"/>
</dbReference>
<evidence type="ECO:0000256" key="7">
    <source>
        <dbReference type="ARBA" id="ARBA00023180"/>
    </source>
</evidence>
<evidence type="ECO:0000256" key="1">
    <source>
        <dbReference type="ARBA" id="ARBA00004479"/>
    </source>
</evidence>
<dbReference type="GO" id="GO:0005886">
    <property type="term" value="C:plasma membrane"/>
    <property type="evidence" value="ECO:0007669"/>
    <property type="project" value="TreeGrafter"/>
</dbReference>
<keyword evidence="6" id="KW-1015">Disulfide bond</keyword>
<evidence type="ECO:0000256" key="8">
    <source>
        <dbReference type="ARBA" id="ARBA00023319"/>
    </source>
</evidence>
<reference evidence="12" key="1">
    <citation type="journal article" date="2023" name="Science">
        <title>Genome structures resolve the early diversification of teleost fishes.</title>
        <authorList>
            <person name="Parey E."/>
            <person name="Louis A."/>
            <person name="Montfort J."/>
            <person name="Bouchez O."/>
            <person name="Roques C."/>
            <person name="Iampietro C."/>
            <person name="Lluch J."/>
            <person name="Castinel A."/>
            <person name="Donnadieu C."/>
            <person name="Desvignes T."/>
            <person name="Floi Bucao C."/>
            <person name="Jouanno E."/>
            <person name="Wen M."/>
            <person name="Mejri S."/>
            <person name="Dirks R."/>
            <person name="Jansen H."/>
            <person name="Henkel C."/>
            <person name="Chen W.J."/>
            <person name="Zahm M."/>
            <person name="Cabau C."/>
            <person name="Klopp C."/>
            <person name="Thompson A.W."/>
            <person name="Robinson-Rechavi M."/>
            <person name="Braasch I."/>
            <person name="Lecointre G."/>
            <person name="Bobe J."/>
            <person name="Postlethwait J.H."/>
            <person name="Berthelot C."/>
            <person name="Roest Crollius H."/>
            <person name="Guiguen Y."/>
        </authorList>
    </citation>
    <scope>NUCLEOTIDE SEQUENCE</scope>
    <source>
        <strain evidence="12">Concon-B</strain>
    </source>
</reference>
<feature type="domain" description="Ig-like" evidence="11">
    <location>
        <begin position="31"/>
        <end position="111"/>
    </location>
</feature>
<dbReference type="SUPFAM" id="SSF48726">
    <property type="entry name" value="Immunoglobulin"/>
    <property type="match status" value="1"/>
</dbReference>
<organism evidence="12 13">
    <name type="scientific">Conger conger</name>
    <name type="common">Conger eel</name>
    <name type="synonym">Muraena conger</name>
    <dbReference type="NCBI Taxonomy" id="82655"/>
    <lineage>
        <taxon>Eukaryota</taxon>
        <taxon>Metazoa</taxon>
        <taxon>Chordata</taxon>
        <taxon>Craniata</taxon>
        <taxon>Vertebrata</taxon>
        <taxon>Euteleostomi</taxon>
        <taxon>Actinopterygii</taxon>
        <taxon>Neopterygii</taxon>
        <taxon>Teleostei</taxon>
        <taxon>Anguilliformes</taxon>
        <taxon>Congridae</taxon>
        <taxon>Conger</taxon>
    </lineage>
</organism>
<keyword evidence="4 9" id="KW-1133">Transmembrane helix</keyword>
<dbReference type="InterPro" id="IPR036179">
    <property type="entry name" value="Ig-like_dom_sf"/>
</dbReference>
<dbReference type="Gene3D" id="2.60.40.10">
    <property type="entry name" value="Immunoglobulins"/>
    <property type="match status" value="1"/>
</dbReference>
<dbReference type="InterPro" id="IPR007110">
    <property type="entry name" value="Ig-like_dom"/>
</dbReference>
<comment type="caution">
    <text evidence="12">The sequence shown here is derived from an EMBL/GenBank/DDBJ whole genome shotgun (WGS) entry which is preliminary data.</text>
</comment>
<dbReference type="GO" id="GO:0098609">
    <property type="term" value="P:cell-cell adhesion"/>
    <property type="evidence" value="ECO:0007669"/>
    <property type="project" value="TreeGrafter"/>
</dbReference>
<evidence type="ECO:0000256" key="9">
    <source>
        <dbReference type="SAM" id="Phobius"/>
    </source>
</evidence>
<sequence length="279" mass="30788">MDSAVWTVLIFCVSSLGCSRGCVRTDPAHRVQEGADVRLACTFSTCPGPLDHTVHVSWEFNDTDFVFFYYKNQSVGKWRNTEWVGDILTGDFSVILRSVTEQHTGTYTCSVRPLNSLVIYKNHTLLTVARNRSGRRFMVNSAPVVSSLLWLILGSCAAGLGLLAAGCILGVGVYWRRGQDQQKNHGIPAPTEDTQRPHKNKDTDCYVTLQRGQAPPPVPKEESIYITMHGRPVPPAMQSQQGHSRKAIPTVWYAQENPPHIQKGNPPFLCPISGAASAL</sequence>
<dbReference type="Pfam" id="PF07686">
    <property type="entry name" value="V-set"/>
    <property type="match status" value="1"/>
</dbReference>
<accession>A0A9Q1HRX1</accession>
<feature type="signal peptide" evidence="10">
    <location>
        <begin position="1"/>
        <end position="21"/>
    </location>
</feature>